<keyword evidence="10" id="KW-0238">DNA-binding</keyword>
<evidence type="ECO:0000256" key="11">
    <source>
        <dbReference type="ARBA" id="ARBA00023163"/>
    </source>
</evidence>
<dbReference type="GO" id="GO:0000978">
    <property type="term" value="F:RNA polymerase II cis-regulatory region sequence-specific DNA binding"/>
    <property type="evidence" value="ECO:0007669"/>
    <property type="project" value="TreeGrafter"/>
</dbReference>
<comment type="caution">
    <text evidence="16">The sequence shown here is derived from an EMBL/GenBank/DDBJ whole genome shotgun (WGS) entry which is preliminary data.</text>
</comment>
<feature type="compositionally biased region" description="Polar residues" evidence="14">
    <location>
        <begin position="13"/>
        <end position="26"/>
    </location>
</feature>
<evidence type="ECO:0000256" key="6">
    <source>
        <dbReference type="ARBA" id="ARBA00022737"/>
    </source>
</evidence>
<evidence type="ECO:0000256" key="13">
    <source>
        <dbReference type="PROSITE-ProRule" id="PRU00042"/>
    </source>
</evidence>
<dbReference type="GO" id="GO:0000981">
    <property type="term" value="F:DNA-binding transcription factor activity, RNA polymerase II-specific"/>
    <property type="evidence" value="ECO:0007669"/>
    <property type="project" value="TreeGrafter"/>
</dbReference>
<evidence type="ECO:0000259" key="15">
    <source>
        <dbReference type="PROSITE" id="PS50157"/>
    </source>
</evidence>
<dbReference type="PROSITE" id="PS00028">
    <property type="entry name" value="ZINC_FINGER_C2H2_1"/>
    <property type="match status" value="3"/>
</dbReference>
<feature type="region of interest" description="Disordered" evidence="14">
    <location>
        <begin position="1"/>
        <end position="33"/>
    </location>
</feature>
<keyword evidence="9" id="KW-0805">Transcription regulation</keyword>
<evidence type="ECO:0000313" key="16">
    <source>
        <dbReference type="EMBL" id="KRZ10853.1"/>
    </source>
</evidence>
<dbReference type="GO" id="GO:0005634">
    <property type="term" value="C:nucleus"/>
    <property type="evidence" value="ECO:0007669"/>
    <property type="project" value="UniProtKB-SubCell"/>
</dbReference>
<keyword evidence="4" id="KW-0963">Cytoplasm</keyword>
<dbReference type="Pfam" id="PF00096">
    <property type="entry name" value="zf-C2H2"/>
    <property type="match status" value="3"/>
</dbReference>
<evidence type="ECO:0000256" key="10">
    <source>
        <dbReference type="ARBA" id="ARBA00023125"/>
    </source>
</evidence>
<proteinExistence type="inferred from homology"/>
<keyword evidence="7 13" id="KW-0863">Zinc-finger</keyword>
<dbReference type="InterPro" id="IPR013087">
    <property type="entry name" value="Znf_C2H2_type"/>
</dbReference>
<feature type="region of interest" description="Disordered" evidence="14">
    <location>
        <begin position="460"/>
        <end position="545"/>
    </location>
</feature>
<feature type="region of interest" description="Disordered" evidence="14">
    <location>
        <begin position="285"/>
        <end position="305"/>
    </location>
</feature>
<dbReference type="SMART" id="SM00355">
    <property type="entry name" value="ZnF_C2H2"/>
    <property type="match status" value="3"/>
</dbReference>
<evidence type="ECO:0000256" key="3">
    <source>
        <dbReference type="ARBA" id="ARBA00005682"/>
    </source>
</evidence>
<dbReference type="Gene3D" id="3.30.160.60">
    <property type="entry name" value="Classic Zinc Finger"/>
    <property type="match status" value="3"/>
</dbReference>
<feature type="domain" description="C2H2-type" evidence="15">
    <location>
        <begin position="542"/>
        <end position="571"/>
    </location>
</feature>
<dbReference type="InterPro" id="IPR036236">
    <property type="entry name" value="Znf_C2H2_sf"/>
</dbReference>
<dbReference type="GO" id="GO:0008270">
    <property type="term" value="F:zinc ion binding"/>
    <property type="evidence" value="ECO:0007669"/>
    <property type="project" value="UniProtKB-KW"/>
</dbReference>
<gene>
    <name evidence="16" type="primary">egr1</name>
    <name evidence="16" type="ORF">T11_1538</name>
</gene>
<keyword evidence="6" id="KW-0677">Repeat</keyword>
<dbReference type="SUPFAM" id="SSF57667">
    <property type="entry name" value="beta-beta-alpha zinc fingers"/>
    <property type="match status" value="2"/>
</dbReference>
<dbReference type="GO" id="GO:0005737">
    <property type="term" value="C:cytoplasm"/>
    <property type="evidence" value="ECO:0007669"/>
    <property type="project" value="UniProtKB-SubCell"/>
</dbReference>
<dbReference type="STRING" id="268475.A0A0V1HMA3"/>
<dbReference type="FunFam" id="3.30.160.60:FF:000092">
    <property type="entry name" value="Early growth response protein 3"/>
    <property type="match status" value="1"/>
</dbReference>
<dbReference type="OrthoDB" id="10018191at2759"/>
<dbReference type="AlphaFoldDB" id="A0A0V1HMA3"/>
<dbReference type="PROSITE" id="PS50157">
    <property type="entry name" value="ZINC_FINGER_C2H2_2"/>
    <property type="match status" value="3"/>
</dbReference>
<evidence type="ECO:0000256" key="12">
    <source>
        <dbReference type="ARBA" id="ARBA00023242"/>
    </source>
</evidence>
<keyword evidence="17" id="KW-1185">Reference proteome</keyword>
<evidence type="ECO:0000256" key="14">
    <source>
        <dbReference type="SAM" id="MobiDB-lite"/>
    </source>
</evidence>
<dbReference type="Proteomes" id="UP000055024">
    <property type="component" value="Unassembled WGS sequence"/>
</dbReference>
<sequence>MEEKERKIRPTPAVSTTESSFQSPTPDSAEPVDASFKLCTPITTLAPIKVEDALHTPSVTISPSDQQSFFPNFPDNELLSPAITDDNDNNIIMSLYDFNESDLFFDSSSGSHPFSAAFPYQTANVDDKQWFECNVDYSAVENCANAEPVFSSSSSSSGENCSSKAAGTAAVSMVPKGITTVAPTVSCSGSTMSNNSSPGLSAAAGMFQFPVPSAAQHLFDLLAQRANLPHLQVTKTPTTPGTTLEDVVIVVDDGRAKFCTQFDSSQTATAAVAAAAAAAAAGQGSAPGKTQAMFPRSNVSSSSSSSSSFGFSVASSSDLVKPCRQATPDMALTSGILSSKIQLYAEVKAETPLAAAHSPDTAASWQMSGAYAYTARAGVVGAGPSPSSLTNPPNASSMFASAAQYIARKGNSSVDGSEPLGTGLLGAAQLATGYHCPNAASVCRAAAGCSPSGMPIPLYTTNNNNSNNSSNSSSNHNNNNNNNNTASGNANQNANAHKMRQPNATNSSCSIIEQRFNNNSPANVGAGQSTKPSKTPHHERPYKCPMESCDRRFSRSDELTRHVRIHTGQKPFQCRICLRAFSRSDHLTTHIRTHTGEKPFVCEVCGRRFARSDERKRHSKVHLKQKVRRPGTLGAVIAGRLQVDLVGGPAPADEIMLVSSGTAAANSSEQMNPSTASAAMTTTMTAATRTTTATTTTTNNNNNNTDNMVVNLNATTANRPDFIMQQQHAATATTVSSGDLSSKNRQ</sequence>
<evidence type="ECO:0000256" key="4">
    <source>
        <dbReference type="ARBA" id="ARBA00022490"/>
    </source>
</evidence>
<accession>A0A0V1HMA3</accession>
<feature type="compositionally biased region" description="Basic and acidic residues" evidence="14">
    <location>
        <begin position="536"/>
        <end position="545"/>
    </location>
</feature>
<dbReference type="EMBL" id="JYDP01000055">
    <property type="protein sequence ID" value="KRZ10853.1"/>
    <property type="molecule type" value="Genomic_DNA"/>
</dbReference>
<dbReference type="PANTHER" id="PTHR23235:SF60">
    <property type="entry name" value="STRIPE, ISOFORM D"/>
    <property type="match status" value="1"/>
</dbReference>
<feature type="domain" description="C2H2-type" evidence="15">
    <location>
        <begin position="600"/>
        <end position="627"/>
    </location>
</feature>
<keyword evidence="12" id="KW-0539">Nucleus</keyword>
<evidence type="ECO:0000256" key="9">
    <source>
        <dbReference type="ARBA" id="ARBA00023015"/>
    </source>
</evidence>
<evidence type="ECO:0000256" key="8">
    <source>
        <dbReference type="ARBA" id="ARBA00022833"/>
    </source>
</evidence>
<comment type="subcellular location">
    <subcellularLocation>
        <location evidence="2">Cytoplasm</location>
    </subcellularLocation>
    <subcellularLocation>
        <location evidence="1">Nucleus</location>
    </subcellularLocation>
</comment>
<feature type="compositionally biased region" description="Polar residues" evidence="14">
    <location>
        <begin position="502"/>
        <end position="533"/>
    </location>
</feature>
<keyword evidence="11" id="KW-0804">Transcription</keyword>
<dbReference type="PANTHER" id="PTHR23235">
    <property type="entry name" value="KRUEPPEL-LIKE TRANSCRIPTION FACTOR"/>
    <property type="match status" value="1"/>
</dbReference>
<evidence type="ECO:0000256" key="1">
    <source>
        <dbReference type="ARBA" id="ARBA00004123"/>
    </source>
</evidence>
<comment type="similarity">
    <text evidence="3">Belongs to the EGR C2H2-type zinc-finger protein family.</text>
</comment>
<evidence type="ECO:0000256" key="5">
    <source>
        <dbReference type="ARBA" id="ARBA00022723"/>
    </source>
</evidence>
<organism evidence="16 17">
    <name type="scientific">Trichinella zimbabwensis</name>
    <dbReference type="NCBI Taxonomy" id="268475"/>
    <lineage>
        <taxon>Eukaryota</taxon>
        <taxon>Metazoa</taxon>
        <taxon>Ecdysozoa</taxon>
        <taxon>Nematoda</taxon>
        <taxon>Enoplea</taxon>
        <taxon>Dorylaimia</taxon>
        <taxon>Trichinellida</taxon>
        <taxon>Trichinellidae</taxon>
        <taxon>Trichinella</taxon>
    </lineage>
</organism>
<keyword evidence="8" id="KW-0862">Zinc</keyword>
<keyword evidence="5" id="KW-0479">Metal-binding</keyword>
<reference evidence="16 17" key="1">
    <citation type="submission" date="2015-01" db="EMBL/GenBank/DDBJ databases">
        <title>Evolution of Trichinella species and genotypes.</title>
        <authorList>
            <person name="Korhonen P.K."/>
            <person name="Edoardo P."/>
            <person name="Giuseppe L.R."/>
            <person name="Gasser R.B."/>
        </authorList>
    </citation>
    <scope>NUCLEOTIDE SEQUENCE [LARGE SCALE GENOMIC DNA]</scope>
    <source>
        <strain evidence="16">ISS1029</strain>
    </source>
</reference>
<evidence type="ECO:0000313" key="17">
    <source>
        <dbReference type="Proteomes" id="UP000055024"/>
    </source>
</evidence>
<feature type="domain" description="C2H2-type" evidence="15">
    <location>
        <begin position="572"/>
        <end position="599"/>
    </location>
</feature>
<evidence type="ECO:0000256" key="2">
    <source>
        <dbReference type="ARBA" id="ARBA00004496"/>
    </source>
</evidence>
<feature type="compositionally biased region" description="Low complexity" evidence="14">
    <location>
        <begin position="462"/>
        <end position="496"/>
    </location>
</feature>
<protein>
    <submittedName>
        <fullName evidence="16">Early growth response protein 1</fullName>
    </submittedName>
</protein>
<name>A0A0V1HMA3_9BILA</name>
<evidence type="ECO:0000256" key="7">
    <source>
        <dbReference type="ARBA" id="ARBA00022771"/>
    </source>
</evidence>